<dbReference type="GO" id="GO:0016872">
    <property type="term" value="F:intramolecular lyase activity"/>
    <property type="evidence" value="ECO:0007669"/>
    <property type="project" value="InterPro"/>
</dbReference>
<evidence type="ECO:0000256" key="21">
    <source>
        <dbReference type="SAM" id="Phobius"/>
    </source>
</evidence>
<evidence type="ECO:0000256" key="12">
    <source>
        <dbReference type="ARBA" id="ARBA00022692"/>
    </source>
</evidence>
<evidence type="ECO:0000256" key="10">
    <source>
        <dbReference type="ARBA" id="ARBA00022502"/>
    </source>
</evidence>
<dbReference type="InterPro" id="IPR008949">
    <property type="entry name" value="Isoprenoid_synthase_dom_sf"/>
</dbReference>
<protein>
    <recommendedName>
        <fullName evidence="9">Bifunctional lycopene cyclase/phytoene synthase</fullName>
        <ecNumber evidence="8">5.5.1.19</ecNumber>
    </recommendedName>
</protein>
<dbReference type="Gene3D" id="1.10.600.10">
    <property type="entry name" value="Farnesyl Diphosphate Synthase"/>
    <property type="match status" value="1"/>
</dbReference>
<reference evidence="22" key="1">
    <citation type="submission" date="2019-04" db="EMBL/GenBank/DDBJ databases">
        <title>Sequencing of skin fungus with MAO and IRED activity.</title>
        <authorList>
            <person name="Marsaioli A.J."/>
            <person name="Bonatto J.M.C."/>
            <person name="Reis Junior O."/>
        </authorList>
    </citation>
    <scope>NUCLEOTIDE SEQUENCE</scope>
    <source>
        <strain evidence="22">30M1</strain>
    </source>
</reference>
<comment type="pathway">
    <text evidence="2">Glycolipid biosynthesis; glycosylphosphatidylinositol-anchor biosynthesis.</text>
</comment>
<dbReference type="SUPFAM" id="SSF48576">
    <property type="entry name" value="Terpenoid synthases"/>
    <property type="match status" value="1"/>
</dbReference>
<dbReference type="AlphaFoldDB" id="A0A9P4TH10"/>
<feature type="transmembrane region" description="Helical" evidence="21">
    <location>
        <begin position="832"/>
        <end position="851"/>
    </location>
</feature>
<feature type="transmembrane region" description="Helical" evidence="21">
    <location>
        <begin position="224"/>
        <end position="241"/>
    </location>
</feature>
<sequence>MGSDYALVHVKYTIPPAVLLTLLYRPLWSKLDTYRVGFLITVAVTATIPWDSYLIRTGIWSYPSHVILGPTLYDIPLEEVFFFVIQTYNTSLLYLLLSKPTYQPTYLRAATPSSPAPWKYQKWAGQVFVSAAIAYGWYCVKANVTGTYTGLILVWAGPVLLGLWSLAYQFILGLPLSSTALPIWLPTVYLWIVDTLALRRGTWVISAGTKHGIHLWEGLEIEEALFFLATNTLIVFGLLAFDNALAILHTFPSLFPDPAPQLPSPLVLMQALFVSPKKYDDARLEGLREAVHRLKRKSRSFYLASSTFQGLLRTDLLLLYSFCRVADDLVDNASTAAEAKEWIALLNRFLDLAYSGPKSRPALIKLVHERFPVDTRSALVQLPIEKLSRKPLQDLLLGFDMDLAFDTASPPITNEEDLILYSERVAGTVAQMCIELIFRTYDTTLTRAEQREVEQAGNSMGVALQYVNIARDIAVDAKIGRVYLPTTWLSEAGLTQEQVLKEPSGPRIESIRNRLLDNAFKLYDGSKHSIEHLPSEAAGPIRVAVESYMEIGRTLRQEGYVVKAGRATVPKWRRLLVAWQTLNQTGKSRYPVDAFFRPSTAGRRRRDGRSTSRRSKSHYKKLLWFKQPFPDNYTDEKTFLDHLQRNPRLQPYEFWSLMADTTIIVQHLASVAIFCCCFVAIIQGNVSPLSVVGLATLCTVLAWILWDRWQGQILRTADSTDAKLPSTGEESDSRMESEAILSPPPRYQQRISTIKSAVLIYGALLGLSPILKSLTKSTTSDSIWAISTWLLMMNVAFFDYSSGPGAQLPASISTNSAMMASTVLASRLPSTAHVFSLTLFSIEVFGLFPIFRRELRARSWRGHLTLTIVLVMAAWGGIFVTLTGGGKGAFIVGVVLGSFLTFLVME</sequence>
<evidence type="ECO:0000313" key="22">
    <source>
        <dbReference type="EMBL" id="KAF3004119.1"/>
    </source>
</evidence>
<dbReference type="Pfam" id="PF00494">
    <property type="entry name" value="SQS_PSY"/>
    <property type="match status" value="1"/>
</dbReference>
<comment type="catalytic activity">
    <reaction evidence="18">
        <text>gamma-carotene = all-trans-beta-carotene</text>
        <dbReference type="Rhea" id="RHEA:32239"/>
        <dbReference type="ChEBI" id="CHEBI:17579"/>
        <dbReference type="ChEBI" id="CHEBI:27740"/>
        <dbReference type="EC" id="5.5.1.19"/>
    </reaction>
</comment>
<proteinExistence type="inferred from homology"/>
<gene>
    <name evidence="22" type="ORF">E8E13_004462</name>
</gene>
<evidence type="ECO:0000256" key="6">
    <source>
        <dbReference type="ARBA" id="ARBA00008321"/>
    </source>
</evidence>
<dbReference type="SFLD" id="SFLDS00005">
    <property type="entry name" value="Isoprenoid_Synthase_Type_I"/>
    <property type="match status" value="1"/>
</dbReference>
<keyword evidence="16" id="KW-0413">Isomerase</keyword>
<keyword evidence="12 21" id="KW-0812">Transmembrane</keyword>
<dbReference type="PANTHER" id="PTHR12982:SF0">
    <property type="entry name" value="PHOSPHATIDYLINOSITOL N-ACETYLGLUCOSAMINYLTRANSFERASE SUBUNIT C"/>
    <property type="match status" value="1"/>
</dbReference>
<dbReference type="GO" id="GO:0016117">
    <property type="term" value="P:carotenoid biosynthetic process"/>
    <property type="evidence" value="ECO:0007669"/>
    <property type="project" value="UniProtKB-KW"/>
</dbReference>
<evidence type="ECO:0000256" key="17">
    <source>
        <dbReference type="ARBA" id="ARBA00023268"/>
    </source>
</evidence>
<evidence type="ECO:0000256" key="18">
    <source>
        <dbReference type="ARBA" id="ARBA00029313"/>
    </source>
</evidence>
<evidence type="ECO:0000256" key="2">
    <source>
        <dbReference type="ARBA" id="ARBA00004687"/>
    </source>
</evidence>
<comment type="caution">
    <text evidence="22">The sequence shown here is derived from an EMBL/GenBank/DDBJ whole genome shotgun (WGS) entry which is preliminary data.</text>
</comment>
<dbReference type="GO" id="GO:0000506">
    <property type="term" value="C:glycosylphosphatidylinositol-N-acetylglucosaminyltransferase (GPI-GnT) complex"/>
    <property type="evidence" value="ECO:0007669"/>
    <property type="project" value="TreeGrafter"/>
</dbReference>
<dbReference type="SFLD" id="SFLDG01212">
    <property type="entry name" value="Phytoene_synthase_like"/>
    <property type="match status" value="1"/>
</dbReference>
<evidence type="ECO:0000256" key="15">
    <source>
        <dbReference type="ARBA" id="ARBA00023136"/>
    </source>
</evidence>
<evidence type="ECO:0000256" key="1">
    <source>
        <dbReference type="ARBA" id="ARBA00004141"/>
    </source>
</evidence>
<dbReference type="Proteomes" id="UP000801428">
    <property type="component" value="Unassembled WGS sequence"/>
</dbReference>
<keyword evidence="11" id="KW-0808">Transferase</keyword>
<feature type="transmembrane region" description="Helical" evidence="21">
    <location>
        <begin position="753"/>
        <end position="771"/>
    </location>
</feature>
<feature type="transmembrane region" description="Helical" evidence="21">
    <location>
        <begin position="152"/>
        <end position="171"/>
    </location>
</feature>
<dbReference type="PANTHER" id="PTHR12982">
    <property type="entry name" value="PHOSPHATIDYLINOSITOL GLYCAN, CLASS C"/>
    <property type="match status" value="1"/>
</dbReference>
<feature type="transmembrane region" description="Helical" evidence="21">
    <location>
        <begin position="36"/>
        <end position="55"/>
    </location>
</feature>
<evidence type="ECO:0000256" key="4">
    <source>
        <dbReference type="ARBA" id="ARBA00005172"/>
    </source>
</evidence>
<feature type="transmembrane region" description="Helical" evidence="21">
    <location>
        <begin position="654"/>
        <end position="682"/>
    </location>
</feature>
<keyword evidence="17" id="KW-0511">Multifunctional enzyme</keyword>
<dbReference type="InterPro" id="IPR033904">
    <property type="entry name" value="Trans_IPPS_HH"/>
</dbReference>
<dbReference type="InterPro" id="IPR044843">
    <property type="entry name" value="Trans_IPPS_bact-type"/>
</dbReference>
<dbReference type="InterPro" id="IPR019845">
    <property type="entry name" value="Squalene/phytoene_synthase_CS"/>
</dbReference>
<keyword evidence="10" id="KW-0337">GPI-anchor biosynthesis</keyword>
<comment type="pathway">
    <text evidence="3">Carotenoid biosynthesis; beta-carotene biosynthesis.</text>
</comment>
<evidence type="ECO:0000313" key="23">
    <source>
        <dbReference type="Proteomes" id="UP000801428"/>
    </source>
</evidence>
<dbReference type="OrthoDB" id="6600518at2759"/>
<dbReference type="InterPro" id="IPR009450">
    <property type="entry name" value="Plno_GlcNAc_GPI2"/>
</dbReference>
<dbReference type="EC" id="5.5.1.19" evidence="8"/>
<evidence type="ECO:0000256" key="7">
    <source>
        <dbReference type="ARBA" id="ARBA00008406"/>
    </source>
</evidence>
<keyword evidence="15 21" id="KW-0472">Membrane</keyword>
<evidence type="ECO:0000256" key="11">
    <source>
        <dbReference type="ARBA" id="ARBA00022679"/>
    </source>
</evidence>
<dbReference type="PROSITE" id="PS01045">
    <property type="entry name" value="SQUALEN_PHYTOEN_SYN_2"/>
    <property type="match status" value="1"/>
</dbReference>
<keyword evidence="23" id="KW-1185">Reference proteome</keyword>
<evidence type="ECO:0000256" key="5">
    <source>
        <dbReference type="ARBA" id="ARBA00008247"/>
    </source>
</evidence>
<dbReference type="GO" id="GO:0051996">
    <property type="term" value="F:squalene synthase [NAD(P)H] activity"/>
    <property type="evidence" value="ECO:0007669"/>
    <property type="project" value="InterPro"/>
</dbReference>
<comment type="similarity">
    <text evidence="6">Belongs to the PIGC family.</text>
</comment>
<comment type="similarity">
    <text evidence="7">In the C-terminal section; belongs to the phytoene/squalene synthase family.</text>
</comment>
<evidence type="ECO:0000256" key="13">
    <source>
        <dbReference type="ARBA" id="ARBA00022746"/>
    </source>
</evidence>
<name>A0A9P4TH10_CURKU</name>
<evidence type="ECO:0000256" key="20">
    <source>
        <dbReference type="SAM" id="MobiDB-lite"/>
    </source>
</evidence>
<dbReference type="EMBL" id="SWKU01000008">
    <property type="protein sequence ID" value="KAF3004119.1"/>
    <property type="molecule type" value="Genomic_DNA"/>
</dbReference>
<feature type="region of interest" description="Disordered" evidence="20">
    <location>
        <begin position="720"/>
        <end position="739"/>
    </location>
</feature>
<evidence type="ECO:0000256" key="9">
    <source>
        <dbReference type="ARBA" id="ARBA00018909"/>
    </source>
</evidence>
<keyword evidence="14 21" id="KW-1133">Transmembrane helix</keyword>
<feature type="transmembrane region" description="Helical" evidence="21">
    <location>
        <begin position="888"/>
        <end position="905"/>
    </location>
</feature>
<feature type="transmembrane region" description="Helical" evidence="21">
    <location>
        <begin position="783"/>
        <end position="801"/>
    </location>
</feature>
<feature type="transmembrane region" description="Helical" evidence="21">
    <location>
        <begin position="863"/>
        <end position="882"/>
    </location>
</feature>
<evidence type="ECO:0000256" key="8">
    <source>
        <dbReference type="ARBA" id="ARBA00012242"/>
    </source>
</evidence>
<accession>A0A9P4TH10</accession>
<dbReference type="GO" id="GO:0006506">
    <property type="term" value="P:GPI anchor biosynthetic process"/>
    <property type="evidence" value="ECO:0007669"/>
    <property type="project" value="UniProtKB-KW"/>
</dbReference>
<evidence type="ECO:0000256" key="19">
    <source>
        <dbReference type="ARBA" id="ARBA00029335"/>
    </source>
</evidence>
<dbReference type="GO" id="GO:0004311">
    <property type="term" value="F:geranylgeranyl diphosphate synthase activity"/>
    <property type="evidence" value="ECO:0007669"/>
    <property type="project" value="InterPro"/>
</dbReference>
<keyword evidence="13" id="KW-0125">Carotenoid biosynthesis</keyword>
<evidence type="ECO:0000256" key="16">
    <source>
        <dbReference type="ARBA" id="ARBA00023235"/>
    </source>
</evidence>
<dbReference type="InterPro" id="IPR017825">
    <property type="entry name" value="Lycopene_cyclase_dom"/>
</dbReference>
<dbReference type="InterPro" id="IPR002060">
    <property type="entry name" value="Squ/phyt_synthse"/>
</dbReference>
<comment type="similarity">
    <text evidence="5">In the N-terminal section; belongs to the lycopene beta-cyclase family.</text>
</comment>
<dbReference type="SFLD" id="SFLDG01018">
    <property type="entry name" value="Squalene/Phytoene_Synthase_Lik"/>
    <property type="match status" value="1"/>
</dbReference>
<comment type="subcellular location">
    <subcellularLocation>
        <location evidence="1">Membrane</location>
        <topology evidence="1">Multi-pass membrane protein</topology>
    </subcellularLocation>
</comment>
<dbReference type="Pfam" id="PF06432">
    <property type="entry name" value="GPI2"/>
    <property type="match status" value="1"/>
</dbReference>
<feature type="transmembrane region" description="Helical" evidence="21">
    <location>
        <begin position="6"/>
        <end position="24"/>
    </location>
</feature>
<comment type="catalytic activity">
    <reaction evidence="19">
        <text>all-trans-lycopene = gamma-carotene</text>
        <dbReference type="Rhea" id="RHEA:32219"/>
        <dbReference type="ChEBI" id="CHEBI:15948"/>
        <dbReference type="ChEBI" id="CHEBI:27740"/>
        <dbReference type="EC" id="5.5.1.19"/>
    </reaction>
</comment>
<evidence type="ECO:0000256" key="14">
    <source>
        <dbReference type="ARBA" id="ARBA00022989"/>
    </source>
</evidence>
<dbReference type="CDD" id="cd00683">
    <property type="entry name" value="Trans_IPPS_HH"/>
    <property type="match status" value="1"/>
</dbReference>
<comment type="pathway">
    <text evidence="4">Carotenoid biosynthesis; phytoene biosynthesis; all-trans-phytoene from geranylgeranyl diphosphate: step 1/1.</text>
</comment>
<dbReference type="NCBIfam" id="TIGR03462">
    <property type="entry name" value="CarR_dom_SF"/>
    <property type="match status" value="2"/>
</dbReference>
<organism evidence="22 23">
    <name type="scientific">Curvularia kusanoi</name>
    <name type="common">Cochliobolus kusanoi</name>
    <dbReference type="NCBI Taxonomy" id="90978"/>
    <lineage>
        <taxon>Eukaryota</taxon>
        <taxon>Fungi</taxon>
        <taxon>Dikarya</taxon>
        <taxon>Ascomycota</taxon>
        <taxon>Pezizomycotina</taxon>
        <taxon>Dothideomycetes</taxon>
        <taxon>Pleosporomycetidae</taxon>
        <taxon>Pleosporales</taxon>
        <taxon>Pleosporineae</taxon>
        <taxon>Pleosporaceae</taxon>
        <taxon>Curvularia</taxon>
    </lineage>
</organism>
<feature type="transmembrane region" description="Helical" evidence="21">
    <location>
        <begin position="688"/>
        <end position="706"/>
    </location>
</feature>
<dbReference type="GO" id="GO:0045436">
    <property type="term" value="F:lycopene beta cyclase activity"/>
    <property type="evidence" value="ECO:0007669"/>
    <property type="project" value="UniProtKB-ARBA"/>
</dbReference>
<evidence type="ECO:0000256" key="3">
    <source>
        <dbReference type="ARBA" id="ARBA00005089"/>
    </source>
</evidence>